<organism evidence="2 3">
    <name type="scientific">Phyllobacterium phragmitis</name>
    <dbReference type="NCBI Taxonomy" id="2670329"/>
    <lineage>
        <taxon>Bacteria</taxon>
        <taxon>Pseudomonadati</taxon>
        <taxon>Pseudomonadota</taxon>
        <taxon>Alphaproteobacteria</taxon>
        <taxon>Hyphomicrobiales</taxon>
        <taxon>Phyllobacteriaceae</taxon>
        <taxon>Phyllobacterium</taxon>
    </lineage>
</organism>
<accession>A0A2S9IKG9</accession>
<reference evidence="2 3" key="1">
    <citation type="submission" date="2018-02" db="EMBL/GenBank/DDBJ databases">
        <title>The draft genome of Phyllobacterium sp. 1N-3.</title>
        <authorList>
            <person name="Liu L."/>
            <person name="Li L."/>
            <person name="Zhang X."/>
            <person name="Wang T."/>
            <person name="Liang L."/>
        </authorList>
    </citation>
    <scope>NUCLEOTIDE SEQUENCE [LARGE SCALE GENOMIC DNA]</scope>
    <source>
        <strain evidence="2 3">1N-3</strain>
    </source>
</reference>
<name>A0A2S9IKG9_9HYPH</name>
<keyword evidence="3" id="KW-1185">Reference proteome</keyword>
<sequence length="99" mass="10947">MPEKENRWGNATNTVVTPRIDGGPADLPDEERKHVTGFRFVYGLAPQEPVVQVRLGDQNSGFQTFHIPLPDAMYLLGALQHVQQETEAEIPSDPPALAK</sequence>
<dbReference type="Proteomes" id="UP000239434">
    <property type="component" value="Unassembled WGS sequence"/>
</dbReference>
<evidence type="ECO:0000256" key="1">
    <source>
        <dbReference type="SAM" id="MobiDB-lite"/>
    </source>
</evidence>
<dbReference type="EMBL" id="PVBR01000026">
    <property type="protein sequence ID" value="PRD41005.1"/>
    <property type="molecule type" value="Genomic_DNA"/>
</dbReference>
<evidence type="ECO:0000313" key="2">
    <source>
        <dbReference type="EMBL" id="PRD41005.1"/>
    </source>
</evidence>
<proteinExistence type="predicted"/>
<comment type="caution">
    <text evidence="2">The sequence shown here is derived from an EMBL/GenBank/DDBJ whole genome shotgun (WGS) entry which is preliminary data.</text>
</comment>
<gene>
    <name evidence="2" type="ORF">C5748_23780</name>
</gene>
<protein>
    <submittedName>
        <fullName evidence="2">Uncharacterized protein</fullName>
    </submittedName>
</protein>
<evidence type="ECO:0000313" key="3">
    <source>
        <dbReference type="Proteomes" id="UP000239434"/>
    </source>
</evidence>
<dbReference type="AlphaFoldDB" id="A0A2S9IKG9"/>
<feature type="region of interest" description="Disordered" evidence="1">
    <location>
        <begin position="1"/>
        <end position="29"/>
    </location>
</feature>
<dbReference type="RefSeq" id="WP_105744989.1">
    <property type="nucleotide sequence ID" value="NZ_PVBR01000026.1"/>
</dbReference>